<keyword evidence="1" id="KW-0863">Zinc-finger</keyword>
<reference evidence="4 5" key="1">
    <citation type="journal article" date="2019" name="Sci. Rep.">
        <title>Nanopore sequencing improves the draft genome of the human pathogenic amoeba Naegleria fowleri.</title>
        <authorList>
            <person name="Liechti N."/>
            <person name="Schurch N."/>
            <person name="Bruggmann R."/>
            <person name="Wittwer M."/>
        </authorList>
    </citation>
    <scope>NUCLEOTIDE SEQUENCE [LARGE SCALE GENOMIC DNA]</scope>
    <source>
        <strain evidence="4 5">ATCC 30894</strain>
    </source>
</reference>
<evidence type="ECO:0000313" key="4">
    <source>
        <dbReference type="EMBL" id="KAF0972906.1"/>
    </source>
</evidence>
<name>A0A6A5BE55_NAEFO</name>
<keyword evidence="1" id="KW-0479">Metal-binding</keyword>
<dbReference type="GO" id="GO:0008270">
    <property type="term" value="F:zinc ion binding"/>
    <property type="evidence" value="ECO:0007669"/>
    <property type="project" value="UniProtKB-KW"/>
</dbReference>
<protein>
    <recommendedName>
        <fullName evidence="3">Arf-GAP domain-containing protein</fullName>
    </recommendedName>
</protein>
<dbReference type="Gene3D" id="1.10.220.150">
    <property type="entry name" value="Arf GTPase activating protein"/>
    <property type="match status" value="1"/>
</dbReference>
<dbReference type="VEuPathDB" id="AmoebaDB:NF0035970"/>
<dbReference type="GeneID" id="68115976"/>
<dbReference type="VEuPathDB" id="AmoebaDB:NfTy_010680"/>
<dbReference type="EMBL" id="VFQX01000064">
    <property type="protein sequence ID" value="KAF0972906.1"/>
    <property type="molecule type" value="Genomic_DNA"/>
</dbReference>
<sequence length="666" mass="76886">MSSKQHSNSPSPVQDLIRLSKFGGNQWCADCRASKPQWVDVTQGVFICIKCAGIRRSNISVSICRVKSLTLDRWTHTEYEHVQSLGNVIVNNKLEAKLDSETRSRFVNSDSSKLMETFIVSKYVHKEWAQDIKSEENNESHGEDEKDDMTVPSASHSIESPTKDQFSSLFSRKLIFDFKTIANLSLSDQFYKNCRIAMNENFVCLLKPNEDTMCDTQDYIRFSIKTGIISKRQQITNSTLLISCNVDGKLEFHLPSAHLQIVNTRNSKIEKDIIISGNYIEFAKWLDDHTVAFVSCSSSDHSSGERCLYHCTKDLTLDNTVQWSLIKIFEFSNQPVEKKVIDIEMNISKDQHICHQAKGALKFQSSRTIEYPATHIVNEKLGICSCLDCSGTLICFDLYKLERIQKDRIPHIFLQVVSTENDFLCLDSSLKLFKITFSVQYLLTIAIQDQWKRTLFEYTPRKEIENCIEPICHLKIFARDQHQRGRITCVKAVISKYYPQLWHNVIEKDLECPFLSQQELLVLNELMACLMYGKSKFESRDLFSLACILHYCASEFPELTTLLETSFSESISMENVFSLVENIRNFLLDHPDSTLLRKYLTECYQFLKECETEENSEQLGPFLREINEYLEINGMNNELTKQQQSQQAQHEPQNSLGSLFYSMILK</sequence>
<dbReference type="RefSeq" id="XP_044557620.1">
    <property type="nucleotide sequence ID" value="XM_044712645.1"/>
</dbReference>
<dbReference type="SUPFAM" id="SSF57863">
    <property type="entry name" value="ArfGap/RecO-like zinc finger"/>
    <property type="match status" value="1"/>
</dbReference>
<feature type="compositionally biased region" description="Polar residues" evidence="2">
    <location>
        <begin position="152"/>
        <end position="161"/>
    </location>
</feature>
<keyword evidence="1" id="KW-0862">Zinc</keyword>
<proteinExistence type="predicted"/>
<dbReference type="GO" id="GO:0005096">
    <property type="term" value="F:GTPase activator activity"/>
    <property type="evidence" value="ECO:0007669"/>
    <property type="project" value="InterPro"/>
</dbReference>
<dbReference type="PANTHER" id="PTHR45705:SF9">
    <property type="entry name" value="PROTEIN GTS1"/>
    <property type="match status" value="1"/>
</dbReference>
<dbReference type="OrthoDB" id="10266696at2759"/>
<dbReference type="CDD" id="cd08204">
    <property type="entry name" value="ArfGap"/>
    <property type="match status" value="1"/>
</dbReference>
<feature type="region of interest" description="Disordered" evidence="2">
    <location>
        <begin position="133"/>
        <end position="161"/>
    </location>
</feature>
<gene>
    <name evidence="4" type="ORF">FDP41_008758</name>
</gene>
<feature type="compositionally biased region" description="Basic and acidic residues" evidence="2">
    <location>
        <begin position="133"/>
        <end position="144"/>
    </location>
</feature>
<dbReference type="Pfam" id="PF01412">
    <property type="entry name" value="ArfGap"/>
    <property type="match status" value="1"/>
</dbReference>
<dbReference type="GO" id="GO:0005737">
    <property type="term" value="C:cytoplasm"/>
    <property type="evidence" value="ECO:0007669"/>
    <property type="project" value="TreeGrafter"/>
</dbReference>
<organism evidence="4 5">
    <name type="scientific">Naegleria fowleri</name>
    <name type="common">Brain eating amoeba</name>
    <dbReference type="NCBI Taxonomy" id="5763"/>
    <lineage>
        <taxon>Eukaryota</taxon>
        <taxon>Discoba</taxon>
        <taxon>Heterolobosea</taxon>
        <taxon>Tetramitia</taxon>
        <taxon>Eutetramitia</taxon>
        <taxon>Vahlkampfiidae</taxon>
        <taxon>Naegleria</taxon>
    </lineage>
</organism>
<evidence type="ECO:0000259" key="3">
    <source>
        <dbReference type="PROSITE" id="PS50115"/>
    </source>
</evidence>
<dbReference type="AlphaFoldDB" id="A0A6A5BE55"/>
<dbReference type="InterPro" id="IPR051718">
    <property type="entry name" value="ARF_GTPase-activating"/>
</dbReference>
<evidence type="ECO:0000256" key="1">
    <source>
        <dbReference type="PROSITE-ProRule" id="PRU00288"/>
    </source>
</evidence>
<evidence type="ECO:0000313" key="5">
    <source>
        <dbReference type="Proteomes" id="UP000444721"/>
    </source>
</evidence>
<dbReference type="PRINTS" id="PR00405">
    <property type="entry name" value="REVINTRACTNG"/>
</dbReference>
<dbReference type="PROSITE" id="PS50115">
    <property type="entry name" value="ARFGAP"/>
    <property type="match status" value="1"/>
</dbReference>
<dbReference type="InterPro" id="IPR038508">
    <property type="entry name" value="ArfGAP_dom_sf"/>
</dbReference>
<dbReference type="VEuPathDB" id="AmoebaDB:NF0130640"/>
<comment type="caution">
    <text evidence="4">The sequence shown here is derived from an EMBL/GenBank/DDBJ whole genome shotgun (WGS) entry which is preliminary data.</text>
</comment>
<evidence type="ECO:0000256" key="2">
    <source>
        <dbReference type="SAM" id="MobiDB-lite"/>
    </source>
</evidence>
<dbReference type="PANTHER" id="PTHR45705">
    <property type="entry name" value="FI20236P1"/>
    <property type="match status" value="1"/>
</dbReference>
<dbReference type="Proteomes" id="UP000444721">
    <property type="component" value="Unassembled WGS sequence"/>
</dbReference>
<accession>A0A6A5BE55</accession>
<dbReference type="InterPro" id="IPR001164">
    <property type="entry name" value="ArfGAP_dom"/>
</dbReference>
<dbReference type="InterPro" id="IPR037278">
    <property type="entry name" value="ARFGAP/RecO"/>
</dbReference>
<dbReference type="SMART" id="SM00105">
    <property type="entry name" value="ArfGap"/>
    <property type="match status" value="1"/>
</dbReference>
<dbReference type="VEuPathDB" id="AmoebaDB:FDP41_008758"/>
<feature type="domain" description="Arf-GAP" evidence="3">
    <location>
        <begin position="11"/>
        <end position="136"/>
    </location>
</feature>
<dbReference type="VEuPathDB" id="AmoebaDB:NF0130650"/>
<keyword evidence="5" id="KW-1185">Reference proteome</keyword>